<dbReference type="RefSeq" id="WP_123530329.1">
    <property type="nucleotide sequence ID" value="NZ_MOBU01000003.1"/>
</dbReference>
<feature type="region of interest" description="Disordered" evidence="1">
    <location>
        <begin position="152"/>
        <end position="172"/>
    </location>
</feature>
<protein>
    <submittedName>
        <fullName evidence="3">Cell envelope protein SmpA</fullName>
    </submittedName>
</protein>
<reference evidence="3 4" key="1">
    <citation type="submission" date="2016-10" db="EMBL/GenBank/DDBJ databases">
        <title>Comparative genome analysis of multiple Pseudomonas spp. focuses on biocontrol and plant growth promoting traits.</title>
        <authorList>
            <person name="Tao X.-Y."/>
            <person name="Taylor C.G."/>
        </authorList>
    </citation>
    <scope>NUCLEOTIDE SEQUENCE [LARGE SCALE GENOMIC DNA]</scope>
    <source>
        <strain evidence="3 4">24D3</strain>
    </source>
</reference>
<evidence type="ECO:0000256" key="1">
    <source>
        <dbReference type="SAM" id="MobiDB-lite"/>
    </source>
</evidence>
<dbReference type="AlphaFoldDB" id="A0A423LT39"/>
<feature type="compositionally biased region" description="Basic residues" evidence="1">
    <location>
        <begin position="159"/>
        <end position="172"/>
    </location>
</feature>
<accession>A0A423LT39</accession>
<feature type="signal peptide" evidence="2">
    <location>
        <begin position="1"/>
        <end position="21"/>
    </location>
</feature>
<keyword evidence="3" id="KW-0946">Virion</keyword>
<sequence length="172" mass="18714">MPSKTTRFVLTSLLCLPPAGAATSLHRCEAPDGSVTFTSMSCASGEQRSVQEVHPYSPGSVVAIMPEHDHEETSGMKARGREPAIVGRAQDKCGNLIDARQRREAIINRRIIAGMSQQDVESALGKPDKVNIRTSTTSFRYDLKRGRSAQVDFDEKGCVKGKAKSQKAKSPR</sequence>
<proteinExistence type="predicted"/>
<keyword evidence="3" id="KW-0261">Viral envelope protein</keyword>
<dbReference type="EMBL" id="MOBU01000003">
    <property type="protein sequence ID" value="RON71482.1"/>
    <property type="molecule type" value="Genomic_DNA"/>
</dbReference>
<keyword evidence="2" id="KW-0732">Signal</keyword>
<dbReference type="Proteomes" id="UP000285757">
    <property type="component" value="Unassembled WGS sequence"/>
</dbReference>
<organism evidence="3 4">
    <name type="scientific">Pseudomonas fluorescens</name>
    <dbReference type="NCBI Taxonomy" id="294"/>
    <lineage>
        <taxon>Bacteria</taxon>
        <taxon>Pseudomonadati</taxon>
        <taxon>Pseudomonadota</taxon>
        <taxon>Gammaproteobacteria</taxon>
        <taxon>Pseudomonadales</taxon>
        <taxon>Pseudomonadaceae</taxon>
        <taxon>Pseudomonas</taxon>
    </lineage>
</organism>
<evidence type="ECO:0000313" key="3">
    <source>
        <dbReference type="EMBL" id="RON71482.1"/>
    </source>
</evidence>
<gene>
    <name evidence="3" type="ORF">BK671_04775</name>
</gene>
<evidence type="ECO:0000256" key="2">
    <source>
        <dbReference type="SAM" id="SignalP"/>
    </source>
</evidence>
<name>A0A423LT39_PSEFL</name>
<feature type="chain" id="PRO_5019375290" evidence="2">
    <location>
        <begin position="22"/>
        <end position="172"/>
    </location>
</feature>
<comment type="caution">
    <text evidence="3">The sequence shown here is derived from an EMBL/GenBank/DDBJ whole genome shotgun (WGS) entry which is preliminary data.</text>
</comment>
<evidence type="ECO:0000313" key="4">
    <source>
        <dbReference type="Proteomes" id="UP000285757"/>
    </source>
</evidence>